<evidence type="ECO:0000256" key="1">
    <source>
        <dbReference type="ARBA" id="ARBA00004191"/>
    </source>
</evidence>
<protein>
    <recommendedName>
        <fullName evidence="7">Cell wall mannoprotein PIR1-like C-terminal domain-containing protein</fullName>
    </recommendedName>
</protein>
<evidence type="ECO:0000256" key="3">
    <source>
        <dbReference type="ARBA" id="ARBA00022525"/>
    </source>
</evidence>
<gene>
    <name evidence="8" type="ORF">MYCFIDRAFT_89224</name>
</gene>
<organism evidence="8 9">
    <name type="scientific">Pseudocercospora fijiensis (strain CIRAD86)</name>
    <name type="common">Black leaf streak disease fungus</name>
    <name type="synonym">Mycosphaerella fijiensis</name>
    <dbReference type="NCBI Taxonomy" id="383855"/>
    <lineage>
        <taxon>Eukaryota</taxon>
        <taxon>Fungi</taxon>
        <taxon>Dikarya</taxon>
        <taxon>Ascomycota</taxon>
        <taxon>Pezizomycotina</taxon>
        <taxon>Dothideomycetes</taxon>
        <taxon>Dothideomycetidae</taxon>
        <taxon>Mycosphaerellales</taxon>
        <taxon>Mycosphaerellaceae</taxon>
        <taxon>Pseudocercospora</taxon>
    </lineage>
</organism>
<dbReference type="GO" id="GO:0009277">
    <property type="term" value="C:fungal-type cell wall"/>
    <property type="evidence" value="ECO:0007669"/>
    <property type="project" value="TreeGrafter"/>
</dbReference>
<dbReference type="AlphaFoldDB" id="N1Q7D6"/>
<evidence type="ECO:0000256" key="4">
    <source>
        <dbReference type="ARBA" id="ARBA00022729"/>
    </source>
</evidence>
<reference evidence="8 9" key="1">
    <citation type="journal article" date="2012" name="PLoS Pathog.">
        <title>Diverse lifestyles and strategies of plant pathogenesis encoded in the genomes of eighteen Dothideomycetes fungi.</title>
        <authorList>
            <person name="Ohm R.A."/>
            <person name="Feau N."/>
            <person name="Henrissat B."/>
            <person name="Schoch C.L."/>
            <person name="Horwitz B.A."/>
            <person name="Barry K.W."/>
            <person name="Condon B.J."/>
            <person name="Copeland A.C."/>
            <person name="Dhillon B."/>
            <person name="Glaser F."/>
            <person name="Hesse C.N."/>
            <person name="Kosti I."/>
            <person name="LaButti K."/>
            <person name="Lindquist E.A."/>
            <person name="Lucas S."/>
            <person name="Salamov A.A."/>
            <person name="Bradshaw R.E."/>
            <person name="Ciuffetti L."/>
            <person name="Hamelin R.C."/>
            <person name="Kema G.H.J."/>
            <person name="Lawrence C."/>
            <person name="Scott J.A."/>
            <person name="Spatafora J.W."/>
            <person name="Turgeon B.G."/>
            <person name="de Wit P.J.G.M."/>
            <person name="Zhong S."/>
            <person name="Goodwin S.B."/>
            <person name="Grigoriev I.V."/>
        </authorList>
    </citation>
    <scope>NUCLEOTIDE SEQUENCE [LARGE SCALE GENOMIC DNA]</scope>
    <source>
        <strain evidence="8 9">CIRAD86</strain>
    </source>
</reference>
<comment type="subcellular location">
    <subcellularLocation>
        <location evidence="1">Secreted</location>
        <location evidence="1">Cell wall</location>
    </subcellularLocation>
</comment>
<feature type="domain" description="Cell wall mannoprotein PIR1-like C-terminal" evidence="7">
    <location>
        <begin position="380"/>
        <end position="468"/>
    </location>
</feature>
<dbReference type="GO" id="GO:0031505">
    <property type="term" value="P:fungal-type cell wall organization"/>
    <property type="evidence" value="ECO:0007669"/>
    <property type="project" value="TreeGrafter"/>
</dbReference>
<evidence type="ECO:0000256" key="5">
    <source>
        <dbReference type="ARBA" id="ARBA00038219"/>
    </source>
</evidence>
<feature type="region of interest" description="Disordered" evidence="6">
    <location>
        <begin position="789"/>
        <end position="817"/>
    </location>
</feature>
<dbReference type="GeneID" id="19342789"/>
<sequence length="841" mass="88651">MKIARTIAIGTAAVGSLIHGAAAGSQDSGKVHSPGKKLSPPGDSANHNIIHPNYISTHTTDIDPDSWRVSTTSIPLADPAKPLIARELPASELLMNALTTVETVFQTAVVTVFAGPPSTSAHHTKKFTVTAPQPAVISSVTASSSQHTRPTSTVTASAAVATETEVYHLGGHFEKVSVDGTVMVVPVVPSTTFTRVETLVGYKNQSFTTTRTLTAAIAPSGPYNGYDCVEELGKMISCLWPGRSPAESMYPEVPFTTTKADHQGSGKAHTHSATMKARSVQTVAPSPLGLSYGERVDAWQALVSSPEWPEDAHPYMKAPGATPAHCISDVQNKLYRIHLTSWDDYSSYSTAESHFFSQKTQTSVEVEIPLVKDSLALINGTLINQDGYVGGIVANDQLQWDRPSQSGTRWNSGFCIQTLDMVQNANQSNHGSVLRLALGDRTQFWTCSHDEALAKLYWSQVNADCQPVMVALDQVYPPVEASTASLASSMTSSAAAITTGWIKMTINDTIQAAVPATKPVIMESGIVYSASPTICSISGGITTDYIGVPISTVLPSVLLGKPIKRQASAADAEGQGFVGDMPTQRDDILTTGTATVPAQTVTDYDDAESAIVYTFPKKVLHYTNVPILPAGKAALIPGAAIARRQEQDGDDVDTVTVTPTSTSTTFTTLWDLTSSSTVATRINNAKAEESSMSDPTTAQPNSTTTSSFAFVPTTHVVLTTEVTNLTITSKPGATYTTRANALATGLSELCEVGQITGCQPLYDPKTLANNTMPPLTSFNATGLPTLPPTVTSTKMVDPTVHSSGPKPSVSPSPSADLGGKVEVVGMRLGMGMLGVLAVLLA</sequence>
<dbReference type="EMBL" id="KB446555">
    <property type="protein sequence ID" value="EME88565.1"/>
    <property type="molecule type" value="Genomic_DNA"/>
</dbReference>
<evidence type="ECO:0000256" key="6">
    <source>
        <dbReference type="SAM" id="MobiDB-lite"/>
    </source>
</evidence>
<feature type="region of interest" description="Disordered" evidence="6">
    <location>
        <begin position="684"/>
        <end position="704"/>
    </location>
</feature>
<keyword evidence="3" id="KW-0964">Secreted</keyword>
<evidence type="ECO:0000256" key="2">
    <source>
        <dbReference type="ARBA" id="ARBA00022512"/>
    </source>
</evidence>
<dbReference type="Pfam" id="PF22799">
    <property type="entry name" value="PIR1-like_C"/>
    <property type="match status" value="1"/>
</dbReference>
<feature type="region of interest" description="Disordered" evidence="6">
    <location>
        <begin position="23"/>
        <end position="46"/>
    </location>
</feature>
<dbReference type="RefSeq" id="XP_007921551.1">
    <property type="nucleotide sequence ID" value="XM_007923360.1"/>
</dbReference>
<evidence type="ECO:0000313" key="9">
    <source>
        <dbReference type="Proteomes" id="UP000016932"/>
    </source>
</evidence>
<comment type="similarity">
    <text evidence="5">Belongs to the PIR protein family.</text>
</comment>
<evidence type="ECO:0000313" key="8">
    <source>
        <dbReference type="EMBL" id="EME88565.1"/>
    </source>
</evidence>
<proteinExistence type="inferred from homology"/>
<dbReference type="VEuPathDB" id="FungiDB:MYCFIDRAFT_89224"/>
<dbReference type="HOGENOM" id="CLU_338343_0_0_1"/>
<dbReference type="Proteomes" id="UP000016932">
    <property type="component" value="Unassembled WGS sequence"/>
</dbReference>
<dbReference type="KEGG" id="pfj:MYCFIDRAFT_89224"/>
<feature type="compositionally biased region" description="Low complexity" evidence="6">
    <location>
        <begin position="802"/>
        <end position="814"/>
    </location>
</feature>
<evidence type="ECO:0000259" key="7">
    <source>
        <dbReference type="Pfam" id="PF22799"/>
    </source>
</evidence>
<feature type="region of interest" description="Disordered" evidence="6">
    <location>
        <begin position="258"/>
        <end position="278"/>
    </location>
</feature>
<keyword evidence="2" id="KW-0134">Cell wall</keyword>
<dbReference type="InterPro" id="IPR051153">
    <property type="entry name" value="Yeast_CWMannoprotein_PIR"/>
</dbReference>
<dbReference type="PANTHER" id="PTHR47254:SF1">
    <property type="entry name" value="CELL WALL MANNOPROTEIN CIS3-RELATED"/>
    <property type="match status" value="1"/>
</dbReference>
<keyword evidence="9" id="KW-1185">Reference proteome</keyword>
<dbReference type="InterPro" id="IPR054508">
    <property type="entry name" value="PIR1-like_C"/>
</dbReference>
<keyword evidence="4" id="KW-0732">Signal</keyword>
<dbReference type="PANTHER" id="PTHR47254">
    <property type="entry name" value="CELL WALL MANNOPROTEIN CIS3-RELATED"/>
    <property type="match status" value="1"/>
</dbReference>
<feature type="compositionally biased region" description="Polar residues" evidence="6">
    <location>
        <begin position="690"/>
        <end position="704"/>
    </location>
</feature>
<accession>N1Q7D6</accession>
<dbReference type="GO" id="GO:0005199">
    <property type="term" value="F:structural constituent of cell wall"/>
    <property type="evidence" value="ECO:0007669"/>
    <property type="project" value="TreeGrafter"/>
</dbReference>
<dbReference type="OrthoDB" id="3648787at2759"/>
<name>N1Q7D6_PSEFD</name>